<protein>
    <submittedName>
        <fullName evidence="1">Uncharacterized protein</fullName>
    </submittedName>
</protein>
<reference evidence="1" key="1">
    <citation type="submission" date="2014-09" db="EMBL/GenBank/DDBJ databases">
        <authorList>
            <person name="Magalhaes I.L.F."/>
            <person name="Oliveira U."/>
            <person name="Santos F.R."/>
            <person name="Vidigal T.H.D.A."/>
            <person name="Brescovit A.D."/>
            <person name="Santos A.J."/>
        </authorList>
    </citation>
    <scope>NUCLEOTIDE SEQUENCE</scope>
    <source>
        <tissue evidence="1">Shoot tissue taken approximately 20 cm above the soil surface</tissue>
    </source>
</reference>
<proteinExistence type="predicted"/>
<dbReference type="EMBL" id="GBRH01185355">
    <property type="protein sequence ID" value="JAE12541.1"/>
    <property type="molecule type" value="Transcribed_RNA"/>
</dbReference>
<organism evidence="1">
    <name type="scientific">Arundo donax</name>
    <name type="common">Giant reed</name>
    <name type="synonym">Donax arundinaceus</name>
    <dbReference type="NCBI Taxonomy" id="35708"/>
    <lineage>
        <taxon>Eukaryota</taxon>
        <taxon>Viridiplantae</taxon>
        <taxon>Streptophyta</taxon>
        <taxon>Embryophyta</taxon>
        <taxon>Tracheophyta</taxon>
        <taxon>Spermatophyta</taxon>
        <taxon>Magnoliopsida</taxon>
        <taxon>Liliopsida</taxon>
        <taxon>Poales</taxon>
        <taxon>Poaceae</taxon>
        <taxon>PACMAD clade</taxon>
        <taxon>Arundinoideae</taxon>
        <taxon>Arundineae</taxon>
        <taxon>Arundo</taxon>
    </lineage>
</organism>
<name>A0A0A9FQF9_ARUDO</name>
<dbReference type="AlphaFoldDB" id="A0A0A9FQF9"/>
<sequence length="33" mass="3549">MRSVRMSTGRKAAYTSRFSAITGVLPPPPEARG</sequence>
<accession>A0A0A9FQF9</accession>
<evidence type="ECO:0000313" key="1">
    <source>
        <dbReference type="EMBL" id="JAE12541.1"/>
    </source>
</evidence>
<reference evidence="1" key="2">
    <citation type="journal article" date="2015" name="Data Brief">
        <title>Shoot transcriptome of the giant reed, Arundo donax.</title>
        <authorList>
            <person name="Barrero R.A."/>
            <person name="Guerrero F.D."/>
            <person name="Moolhuijzen P."/>
            <person name="Goolsby J.A."/>
            <person name="Tidwell J."/>
            <person name="Bellgard S.E."/>
            <person name="Bellgard M.I."/>
        </authorList>
    </citation>
    <scope>NUCLEOTIDE SEQUENCE</scope>
    <source>
        <tissue evidence="1">Shoot tissue taken approximately 20 cm above the soil surface</tissue>
    </source>
</reference>